<evidence type="ECO:0000313" key="2">
    <source>
        <dbReference type="EMBL" id="KAJ4459547.1"/>
    </source>
</evidence>
<protein>
    <recommendedName>
        <fullName evidence="1">F-box domain-containing protein</fullName>
    </recommendedName>
</protein>
<name>A0ABQ8UM63_9EUKA</name>
<dbReference type="SUPFAM" id="SSF81383">
    <property type="entry name" value="F-box domain"/>
    <property type="match status" value="1"/>
</dbReference>
<organism evidence="2 3">
    <name type="scientific">Paratrimastix pyriformis</name>
    <dbReference type="NCBI Taxonomy" id="342808"/>
    <lineage>
        <taxon>Eukaryota</taxon>
        <taxon>Metamonada</taxon>
        <taxon>Preaxostyla</taxon>
        <taxon>Paratrimastigidae</taxon>
        <taxon>Paratrimastix</taxon>
    </lineage>
</organism>
<dbReference type="Proteomes" id="UP001141327">
    <property type="component" value="Unassembled WGS sequence"/>
</dbReference>
<dbReference type="InterPro" id="IPR015943">
    <property type="entry name" value="WD40/YVTN_repeat-like_dom_sf"/>
</dbReference>
<dbReference type="Pfam" id="PF12937">
    <property type="entry name" value="F-box-like"/>
    <property type="match status" value="1"/>
</dbReference>
<evidence type="ECO:0000313" key="3">
    <source>
        <dbReference type="Proteomes" id="UP001141327"/>
    </source>
</evidence>
<dbReference type="SMART" id="SM00320">
    <property type="entry name" value="WD40"/>
    <property type="match status" value="3"/>
</dbReference>
<accession>A0ABQ8UM63</accession>
<dbReference type="InterPro" id="IPR036322">
    <property type="entry name" value="WD40_repeat_dom_sf"/>
</dbReference>
<dbReference type="InterPro" id="IPR001810">
    <property type="entry name" value="F-box_dom"/>
</dbReference>
<dbReference type="PROSITE" id="PS50181">
    <property type="entry name" value="FBOX"/>
    <property type="match status" value="1"/>
</dbReference>
<keyword evidence="3" id="KW-1185">Reference proteome</keyword>
<dbReference type="EMBL" id="JAPMOS010000018">
    <property type="protein sequence ID" value="KAJ4459547.1"/>
    <property type="molecule type" value="Genomic_DNA"/>
</dbReference>
<dbReference type="SUPFAM" id="SSF50978">
    <property type="entry name" value="WD40 repeat-like"/>
    <property type="match status" value="1"/>
</dbReference>
<sequence length="631" mass="68016">MIESYSRCKSSKLWKSPSVLLRGACEILNPACNASTLQGARYRSLFVWMGFLKPQLPAQHEIGLSGPSLADLPADCLLVVMTQLDPVKDLPVIGNLACTCRALRDVVRDEFLWFILAKSQYGCPNPDRFAGSYHALFRARKESVQNCLARRFVMSTFRTGSNFTALAFHNGLAITGSDDHKVRIYDTVRERLLYELDGHSDLVGYVAATGMLGLESALVTVASSSPDGHVRVWRNLPTDNPIPNPPVVDLAVCENGFCCEISYLPNAALAESPNLVTALVAPPADPTEPVTWASPSAWDAAAQTPLAEDMQGESRCLVALDRQHKKLKVYDIVRGLLLREVDAFQDGPAAPPPPPIFGLGGPAPAAVDAPHPGVAPYDVADVVRGGLDVFGEDDLALDPLAQRQKYLQRPALMACASRGARPGPRLPGPAKTHAFALVGCGTDVAVRDLETGDLVASHRFAEPIVSLQRRGDALFVGLRSGIDRLRLPHLKEPTTLMGRPGRGVLTAFHCDGKSLACVTSDGQLKVSQLAAPNPHSPGEAAVSDRSVCNVHVDAGRVVCLGEDYHMHMFNLQPRRASVACPSPQWALPGGSLQRADPVKPRPGSLTADGTWLLGVVWGKTLRIYDFSRARK</sequence>
<dbReference type="InterPro" id="IPR001680">
    <property type="entry name" value="WD40_rpt"/>
</dbReference>
<dbReference type="InterPro" id="IPR036047">
    <property type="entry name" value="F-box-like_dom_sf"/>
</dbReference>
<proteinExistence type="predicted"/>
<reference evidence="2" key="1">
    <citation type="journal article" date="2022" name="bioRxiv">
        <title>Genomics of Preaxostyla Flagellates Illuminates Evolutionary Transitions and the Path Towards Mitochondrial Loss.</title>
        <authorList>
            <person name="Novak L.V.F."/>
            <person name="Treitli S.C."/>
            <person name="Pyrih J."/>
            <person name="Halakuc P."/>
            <person name="Pipaliya S.V."/>
            <person name="Vacek V."/>
            <person name="Brzon O."/>
            <person name="Soukal P."/>
            <person name="Eme L."/>
            <person name="Dacks J.B."/>
            <person name="Karnkowska A."/>
            <person name="Elias M."/>
            <person name="Hampl V."/>
        </authorList>
    </citation>
    <scope>NUCLEOTIDE SEQUENCE</scope>
    <source>
        <strain evidence="2">RCP-MX</strain>
    </source>
</reference>
<gene>
    <name evidence="2" type="ORF">PAPYR_4263</name>
</gene>
<dbReference type="Gene3D" id="2.130.10.10">
    <property type="entry name" value="YVTN repeat-like/Quinoprotein amine dehydrogenase"/>
    <property type="match status" value="2"/>
</dbReference>
<evidence type="ECO:0000259" key="1">
    <source>
        <dbReference type="PROSITE" id="PS50181"/>
    </source>
</evidence>
<feature type="domain" description="F-box" evidence="1">
    <location>
        <begin position="66"/>
        <end position="116"/>
    </location>
</feature>
<comment type="caution">
    <text evidence="2">The sequence shown here is derived from an EMBL/GenBank/DDBJ whole genome shotgun (WGS) entry which is preliminary data.</text>
</comment>